<gene>
    <name evidence="1" type="ORF">CR155_19825</name>
</gene>
<organism evidence="1 2">
    <name type="scientific">Pollutimonas nitritireducens</name>
    <dbReference type="NCBI Taxonomy" id="2045209"/>
    <lineage>
        <taxon>Bacteria</taxon>
        <taxon>Pseudomonadati</taxon>
        <taxon>Pseudomonadota</taxon>
        <taxon>Betaproteobacteria</taxon>
        <taxon>Burkholderiales</taxon>
        <taxon>Alcaligenaceae</taxon>
        <taxon>Pollutimonas</taxon>
    </lineage>
</organism>
<dbReference type="Proteomes" id="UP000234328">
    <property type="component" value="Unassembled WGS sequence"/>
</dbReference>
<sequence length="223" mass="25042">MMQGKAVLALWIDIDPAVRDECDDWYINRHIADRIAVPGWRRVRRFQGVQDAQPATLALYEVQEPEDLVSDGYLRLQRNVEATDIRMRAMFHNVVRDTFKVRHSSGRGEGGLMLSLRFRTDTANISDEAVALAVTDEIIPALAALHGIVAIHLLQQAPEFREIHDGHRKSGSDDARAHWVLLVEATRGDYAETAGKLLRCWPDGKVLGLSDAEVGLYDLMYAV</sequence>
<evidence type="ECO:0000313" key="1">
    <source>
        <dbReference type="EMBL" id="PLC52154.1"/>
    </source>
</evidence>
<dbReference type="EMBL" id="PDNV01000016">
    <property type="protein sequence ID" value="PLC52154.1"/>
    <property type="molecule type" value="Genomic_DNA"/>
</dbReference>
<proteinExistence type="predicted"/>
<dbReference type="OrthoDB" id="6537357at2"/>
<evidence type="ECO:0000313" key="2">
    <source>
        <dbReference type="Proteomes" id="UP000234328"/>
    </source>
</evidence>
<keyword evidence="2" id="KW-1185">Reference proteome</keyword>
<dbReference type="AlphaFoldDB" id="A0A2N4UAV8"/>
<accession>A0A2N4UAV8</accession>
<protein>
    <submittedName>
        <fullName evidence="1">Uncharacterized protein</fullName>
    </submittedName>
</protein>
<name>A0A2N4UAV8_9BURK</name>
<comment type="caution">
    <text evidence="1">The sequence shown here is derived from an EMBL/GenBank/DDBJ whole genome shotgun (WGS) entry which is preliminary data.</text>
</comment>
<dbReference type="RefSeq" id="WP_102071774.1">
    <property type="nucleotide sequence ID" value="NZ_PDNV01000016.1"/>
</dbReference>
<reference evidence="1 2" key="1">
    <citation type="submission" date="2017-10" db="EMBL/GenBank/DDBJ databases">
        <title>Two draft genome sequences of Pusillimonas sp. strains isolated from a nitrate- and radionuclide-contaminated groundwater in Russia.</title>
        <authorList>
            <person name="Grouzdev D.S."/>
            <person name="Tourova T.P."/>
            <person name="Goeva M.A."/>
            <person name="Babich T.L."/>
            <person name="Sokolova D.S."/>
            <person name="Abdullin R."/>
            <person name="Poltaraus A.B."/>
            <person name="Toshchakov S.V."/>
            <person name="Nazina T.N."/>
        </authorList>
    </citation>
    <scope>NUCLEOTIDE SEQUENCE [LARGE SCALE GENOMIC DNA]</scope>
    <source>
        <strain evidence="1 2">JR1/69-2-13</strain>
    </source>
</reference>